<dbReference type="SMART" id="SM00184">
    <property type="entry name" value="RING"/>
    <property type="match status" value="2"/>
</dbReference>
<dbReference type="PROSITE" id="PS51787">
    <property type="entry name" value="LON_N"/>
    <property type="match status" value="1"/>
</dbReference>
<reference evidence="8 9" key="1">
    <citation type="journal article" date="2011" name="J. Gen. Appl. Microbiol.">
        <title>Draft genome sequencing of the enigmatic basidiomycete Mixia osmundae.</title>
        <authorList>
            <person name="Nishida H."/>
            <person name="Nagatsuka Y."/>
            <person name="Sugiyama J."/>
        </authorList>
    </citation>
    <scope>NUCLEOTIDE SEQUENCE [LARGE SCALE GENOMIC DNA]</scope>
    <source>
        <strain evidence="9">CBS 9802 / IAM 14324 / JCM 22182 / KY 12970</strain>
    </source>
</reference>
<dbReference type="PANTHER" id="PTHR23327:SF42">
    <property type="entry name" value="LON PEPTIDASE N-TERMINAL DOMAIN AND RING FINGER PROTEIN C14F5.10C"/>
    <property type="match status" value="1"/>
</dbReference>
<dbReference type="CDD" id="cd16514">
    <property type="entry name" value="RING-HC_LONFs_rpt2"/>
    <property type="match status" value="1"/>
</dbReference>
<dbReference type="PANTHER" id="PTHR23327">
    <property type="entry name" value="RING FINGER PROTEIN 127"/>
    <property type="match status" value="1"/>
</dbReference>
<evidence type="ECO:0000256" key="5">
    <source>
        <dbReference type="SAM" id="MobiDB-lite"/>
    </source>
</evidence>
<dbReference type="HOGENOM" id="CLU_013989_4_2_1"/>
<evidence type="ECO:0000259" key="7">
    <source>
        <dbReference type="PROSITE" id="PS51787"/>
    </source>
</evidence>
<dbReference type="SMART" id="SM00464">
    <property type="entry name" value="LON"/>
    <property type="match status" value="1"/>
</dbReference>
<feature type="region of interest" description="Disordered" evidence="5">
    <location>
        <begin position="296"/>
        <end position="391"/>
    </location>
</feature>
<dbReference type="SUPFAM" id="SSF57850">
    <property type="entry name" value="RING/U-box"/>
    <property type="match status" value="2"/>
</dbReference>
<dbReference type="CDD" id="cd16449">
    <property type="entry name" value="RING-HC"/>
    <property type="match status" value="1"/>
</dbReference>
<keyword evidence="2 4" id="KW-0863">Zinc-finger</keyword>
<evidence type="ECO:0000313" key="9">
    <source>
        <dbReference type="Proteomes" id="UP000009131"/>
    </source>
</evidence>
<dbReference type="OrthoDB" id="264917at2759"/>
<accession>G7DX71</accession>
<dbReference type="eggNOG" id="KOG4159">
    <property type="taxonomic scope" value="Eukaryota"/>
</dbReference>
<keyword evidence="9" id="KW-1185">Reference proteome</keyword>
<name>G7DX71_MIXOS</name>
<feature type="compositionally biased region" description="Basic residues" evidence="5">
    <location>
        <begin position="215"/>
        <end position="225"/>
    </location>
</feature>
<dbReference type="PROSITE" id="PS50089">
    <property type="entry name" value="ZF_RING_2"/>
    <property type="match status" value="2"/>
</dbReference>
<dbReference type="Pfam" id="PF15227">
    <property type="entry name" value="zf-C3HC4_4"/>
    <property type="match status" value="1"/>
</dbReference>
<feature type="compositionally biased region" description="Polar residues" evidence="5">
    <location>
        <begin position="463"/>
        <end position="474"/>
    </location>
</feature>
<dbReference type="Gene3D" id="2.30.130.40">
    <property type="entry name" value="LON domain-like"/>
    <property type="match status" value="1"/>
</dbReference>
<feature type="compositionally biased region" description="Basic residues" evidence="5">
    <location>
        <begin position="515"/>
        <end position="528"/>
    </location>
</feature>
<dbReference type="Gene3D" id="1.20.58.1480">
    <property type="match status" value="1"/>
</dbReference>
<sequence length="877" mass="95775">MSAINQISPSASPASSAESLLAPGEIPLLNPHPQQPALSLDCPDEALELAVAPGNPASQQSQSTASASDLPQPSASQTRERTSALSHDSLPVSSALPIGTLPAQSAIATHHPVHFHTAAQAPGRPSARRRSSDPLQSPPVASSSAATVEAFQNASNARDLDPDFHWLSEDEGSRTLGLDRRIRRPAPPRSPTSGDGDTSSDDKTPQEGSESKTSRLGRHAIHHRPSGIQYRSQLEADVQERSASPRASSRILPTKQLVPLLLRLLTCPVCMRSLRDATTLSCGHTVCFSCIATPTMHKDAEPGEHRMRRTVSHQDTPTRSDSPPDSAELGRSRSGSSTRIGSWLGLGPRSNSQSSTPGSHPFVDSPSGQPRRPPVLEPIAPRRGQEEVDFTTPAAKSLCPYEDCRKKALKSETVDMPRIDVVLQKIISIIRRAAPLIYAQARHEMDADLSSISAGEEGGDTVQLPSGQIASRTSAEAGASLSRQPSASGTIPTLASESSCSSAELASPLGEEAKRTHKSQHKSQKKRRNAELSAVGLEQELEALPETLGEEIASELECQVCFNTYYEPITTHCGHTFCRACLMRSLDHSDKCPLCRSDFVGFAHYKDHPSNGAIDVVLEKVYTQLHATRISDIQREQAEAAQDVPIFVCSLAFPNMPTFLHVFEPRYRLMMRRAMDGNKLFGMVLPSRQPGGLYEYGTMLEIKSLQLLQDGRSMIETVGMYRFKVLSRGTLDGYTIGKVERIDDITEEQERALEEAALARSISGASALASESNNVHIPAQPKEQTTAELIEVCRDFIEVLRSGSAPWLLQRLNNTFGPMPESPADFSFWMAAVIPIDQYEKAKLLQITSARLRLRLLVFWINQMRTSWWWNRGCTVM</sequence>
<feature type="domain" description="RING-type" evidence="6">
    <location>
        <begin position="558"/>
        <end position="596"/>
    </location>
</feature>
<dbReference type="EMBL" id="BABT02000056">
    <property type="protein sequence ID" value="GAA95181.1"/>
    <property type="molecule type" value="Genomic_DNA"/>
</dbReference>
<dbReference type="InParanoid" id="G7DX71"/>
<feature type="region of interest" description="Disordered" evidence="5">
    <location>
        <begin position="452"/>
        <end position="531"/>
    </location>
</feature>
<dbReference type="GO" id="GO:0061630">
    <property type="term" value="F:ubiquitin protein ligase activity"/>
    <property type="evidence" value="ECO:0007669"/>
    <property type="project" value="TreeGrafter"/>
</dbReference>
<proteinExistence type="predicted"/>
<keyword evidence="1" id="KW-0479">Metal-binding</keyword>
<dbReference type="PROSITE" id="PS00518">
    <property type="entry name" value="ZF_RING_1"/>
    <property type="match status" value="2"/>
</dbReference>
<gene>
    <name evidence="8" type="primary">Mo01836</name>
    <name evidence="8" type="ORF">E5Q_01836</name>
</gene>
<dbReference type="GO" id="GO:0008270">
    <property type="term" value="F:zinc ion binding"/>
    <property type="evidence" value="ECO:0007669"/>
    <property type="project" value="UniProtKB-KW"/>
</dbReference>
<feature type="compositionally biased region" description="Low complexity" evidence="5">
    <location>
        <begin position="57"/>
        <end position="68"/>
    </location>
</feature>
<dbReference type="InterPro" id="IPR013083">
    <property type="entry name" value="Znf_RING/FYVE/PHD"/>
</dbReference>
<feature type="compositionally biased region" description="Low complexity" evidence="5">
    <location>
        <begin position="332"/>
        <end position="342"/>
    </location>
</feature>
<reference evidence="8 9" key="2">
    <citation type="journal article" date="2012" name="Open Biol.">
        <title>Characteristics of nucleosomes and linker DNA regions on the genome of the basidiomycete Mixia osmundae revealed by mono- and dinucleosome mapping.</title>
        <authorList>
            <person name="Nishida H."/>
            <person name="Kondo S."/>
            <person name="Matsumoto T."/>
            <person name="Suzuki Y."/>
            <person name="Yoshikawa H."/>
            <person name="Taylor T.D."/>
            <person name="Sugiyama J."/>
        </authorList>
    </citation>
    <scope>NUCLEOTIDE SEQUENCE [LARGE SCALE GENOMIC DNA]</scope>
    <source>
        <strain evidence="9">CBS 9802 / IAM 14324 / JCM 22182 / KY 12970</strain>
    </source>
</reference>
<dbReference type="OMA" id="HNECECQ"/>
<dbReference type="RefSeq" id="XP_014565893.1">
    <property type="nucleotide sequence ID" value="XM_014710407.1"/>
</dbReference>
<feature type="domain" description="Lon N-terminal" evidence="7">
    <location>
        <begin position="641"/>
        <end position="865"/>
    </location>
</feature>
<evidence type="ECO:0000256" key="1">
    <source>
        <dbReference type="ARBA" id="ARBA00022723"/>
    </source>
</evidence>
<feature type="compositionally biased region" description="Polar residues" evidence="5">
    <location>
        <begin position="349"/>
        <end position="358"/>
    </location>
</feature>
<evidence type="ECO:0000256" key="4">
    <source>
        <dbReference type="PROSITE-ProRule" id="PRU00175"/>
    </source>
</evidence>
<feature type="domain" description="RING-type" evidence="6">
    <location>
        <begin position="267"/>
        <end position="291"/>
    </location>
</feature>
<dbReference type="Proteomes" id="UP000009131">
    <property type="component" value="Unassembled WGS sequence"/>
</dbReference>
<feature type="region of interest" description="Disordered" evidence="5">
    <location>
        <begin position="24"/>
        <end position="248"/>
    </location>
</feature>
<dbReference type="InterPro" id="IPR046336">
    <property type="entry name" value="Lon_prtase_N_sf"/>
</dbReference>
<evidence type="ECO:0000256" key="2">
    <source>
        <dbReference type="ARBA" id="ARBA00022771"/>
    </source>
</evidence>
<dbReference type="InterPro" id="IPR017907">
    <property type="entry name" value="Znf_RING_CS"/>
</dbReference>
<feature type="compositionally biased region" description="Basic and acidic residues" evidence="5">
    <location>
        <begin position="200"/>
        <end position="213"/>
    </location>
</feature>
<comment type="caution">
    <text evidence="8">The sequence shown here is derived from an EMBL/GenBank/DDBJ whole genome shotgun (WGS) entry which is preliminary data.</text>
</comment>
<protein>
    <recommendedName>
        <fullName evidence="10">RING-type domain-containing protein</fullName>
    </recommendedName>
</protein>
<organism evidence="8 9">
    <name type="scientific">Mixia osmundae (strain CBS 9802 / IAM 14324 / JCM 22182 / KY 12970)</name>
    <dbReference type="NCBI Taxonomy" id="764103"/>
    <lineage>
        <taxon>Eukaryota</taxon>
        <taxon>Fungi</taxon>
        <taxon>Dikarya</taxon>
        <taxon>Basidiomycota</taxon>
        <taxon>Pucciniomycotina</taxon>
        <taxon>Mixiomycetes</taxon>
        <taxon>Mixiales</taxon>
        <taxon>Mixiaceae</taxon>
        <taxon>Mixia</taxon>
    </lineage>
</organism>
<feature type="compositionally biased region" description="Basic and acidic residues" evidence="5">
    <location>
        <begin position="158"/>
        <end position="180"/>
    </location>
</feature>
<dbReference type="Pfam" id="PF13923">
    <property type="entry name" value="zf-C3HC4_2"/>
    <property type="match status" value="1"/>
</dbReference>
<evidence type="ECO:0000313" key="8">
    <source>
        <dbReference type="EMBL" id="GAA95181.1"/>
    </source>
</evidence>
<dbReference type="SUPFAM" id="SSF88697">
    <property type="entry name" value="PUA domain-like"/>
    <property type="match status" value="1"/>
</dbReference>
<feature type="compositionally biased region" description="Polar residues" evidence="5">
    <location>
        <begin position="481"/>
        <end position="493"/>
    </location>
</feature>
<dbReference type="Gene3D" id="3.30.40.10">
    <property type="entry name" value="Zinc/RING finger domain, C3HC4 (zinc finger)"/>
    <property type="match status" value="2"/>
</dbReference>
<feature type="compositionally biased region" description="Low complexity" evidence="5">
    <location>
        <begin position="494"/>
        <end position="507"/>
    </location>
</feature>
<evidence type="ECO:0000256" key="3">
    <source>
        <dbReference type="ARBA" id="ARBA00022833"/>
    </source>
</evidence>
<keyword evidence="3" id="KW-0862">Zinc</keyword>
<dbReference type="InterPro" id="IPR003111">
    <property type="entry name" value="Lon_prtase_N"/>
</dbReference>
<dbReference type="AlphaFoldDB" id="G7DX71"/>
<dbReference type="STRING" id="764103.G7DX71"/>
<evidence type="ECO:0000259" key="6">
    <source>
        <dbReference type="PROSITE" id="PS50089"/>
    </source>
</evidence>
<dbReference type="Pfam" id="PF02190">
    <property type="entry name" value="LON_substr_bdg"/>
    <property type="match status" value="1"/>
</dbReference>
<dbReference type="InterPro" id="IPR015947">
    <property type="entry name" value="PUA-like_sf"/>
</dbReference>
<evidence type="ECO:0008006" key="10">
    <source>
        <dbReference type="Google" id="ProtNLM"/>
    </source>
</evidence>
<dbReference type="InterPro" id="IPR001841">
    <property type="entry name" value="Znf_RING"/>
</dbReference>
<feature type="compositionally biased region" description="Polar residues" evidence="5">
    <location>
        <begin position="313"/>
        <end position="323"/>
    </location>
</feature>
<feature type="compositionally biased region" description="Basic and acidic residues" evidence="5">
    <location>
        <begin position="296"/>
        <end position="305"/>
    </location>
</feature>